<reference evidence="2" key="1">
    <citation type="journal article" date="2020" name="Stud. Mycol.">
        <title>101 Dothideomycetes genomes: a test case for predicting lifestyles and emergence of pathogens.</title>
        <authorList>
            <person name="Haridas S."/>
            <person name="Albert R."/>
            <person name="Binder M."/>
            <person name="Bloem J."/>
            <person name="Labutti K."/>
            <person name="Salamov A."/>
            <person name="Andreopoulos B."/>
            <person name="Baker S."/>
            <person name="Barry K."/>
            <person name="Bills G."/>
            <person name="Bluhm B."/>
            <person name="Cannon C."/>
            <person name="Castanera R."/>
            <person name="Culley D."/>
            <person name="Daum C."/>
            <person name="Ezra D."/>
            <person name="Gonzalez J."/>
            <person name="Henrissat B."/>
            <person name="Kuo A."/>
            <person name="Liang C."/>
            <person name="Lipzen A."/>
            <person name="Lutzoni F."/>
            <person name="Magnuson J."/>
            <person name="Mondo S."/>
            <person name="Nolan M."/>
            <person name="Ohm R."/>
            <person name="Pangilinan J."/>
            <person name="Park H.-J."/>
            <person name="Ramirez L."/>
            <person name="Alfaro M."/>
            <person name="Sun H."/>
            <person name="Tritt A."/>
            <person name="Yoshinaga Y."/>
            <person name="Zwiers L.-H."/>
            <person name="Turgeon B."/>
            <person name="Goodwin S."/>
            <person name="Spatafora J."/>
            <person name="Crous P."/>
            <person name="Grigoriev I."/>
        </authorList>
    </citation>
    <scope>NUCLEOTIDE SEQUENCE</scope>
    <source>
        <strain evidence="2">CBS 101060</strain>
    </source>
</reference>
<dbReference type="PANTHER" id="PTHR42047">
    <property type="entry name" value="PROTEIN, PUTATIVE (AFU_ORTHOLOGUE AFUA_6G03560)-RELATED"/>
    <property type="match status" value="1"/>
</dbReference>
<keyword evidence="1" id="KW-0732">Signal</keyword>
<evidence type="ECO:0000256" key="1">
    <source>
        <dbReference type="SAM" id="SignalP"/>
    </source>
</evidence>
<dbReference type="EMBL" id="MU006098">
    <property type="protein sequence ID" value="KAF2837981.1"/>
    <property type="molecule type" value="Genomic_DNA"/>
</dbReference>
<feature type="signal peptide" evidence="1">
    <location>
        <begin position="1"/>
        <end position="18"/>
    </location>
</feature>
<evidence type="ECO:0008006" key="4">
    <source>
        <dbReference type="Google" id="ProtNLM"/>
    </source>
</evidence>
<dbReference type="Proteomes" id="UP000799429">
    <property type="component" value="Unassembled WGS sequence"/>
</dbReference>
<organism evidence="2 3">
    <name type="scientific">Patellaria atrata CBS 101060</name>
    <dbReference type="NCBI Taxonomy" id="1346257"/>
    <lineage>
        <taxon>Eukaryota</taxon>
        <taxon>Fungi</taxon>
        <taxon>Dikarya</taxon>
        <taxon>Ascomycota</taxon>
        <taxon>Pezizomycotina</taxon>
        <taxon>Dothideomycetes</taxon>
        <taxon>Dothideomycetes incertae sedis</taxon>
        <taxon>Patellariales</taxon>
        <taxon>Patellariaceae</taxon>
        <taxon>Patellaria</taxon>
    </lineage>
</organism>
<gene>
    <name evidence="2" type="ORF">M501DRAFT_995249</name>
</gene>
<dbReference type="PANTHER" id="PTHR42047:SF1">
    <property type="entry name" value="PROTEIN, PUTATIVE (AFU_ORTHOLOGUE AFUA_6G03560)-RELATED"/>
    <property type="match status" value="1"/>
</dbReference>
<sequence length="225" mass="24165">MSFLLSLAFASLLQSAVTYTVPLSIRQDANNTLPNINTVTAYAPGSCLYNGLKVQGGGILAFGERVYGYCPESVRQQGGCPNGTQTAWYGAMRPSSLVPGGQDTFVHADGLISITVQHSHSIPHDAYWGYQGFAWTALPVNQEPFIDCPTDNPKYNCEPPTGFINWRLATGDSTKGGIMVCENPYNSNSTALYAVTPAFNKTGCVELVGLGTHNYTGPVPPVWAY</sequence>
<dbReference type="OrthoDB" id="5430620at2759"/>
<feature type="chain" id="PRO_5040108535" description="IgE-binding protein" evidence="1">
    <location>
        <begin position="19"/>
        <end position="225"/>
    </location>
</feature>
<proteinExistence type="predicted"/>
<dbReference type="InterPro" id="IPR052820">
    <property type="entry name" value="PhiA_domain"/>
</dbReference>
<dbReference type="AlphaFoldDB" id="A0A9P4S8Q1"/>
<evidence type="ECO:0000313" key="3">
    <source>
        <dbReference type="Proteomes" id="UP000799429"/>
    </source>
</evidence>
<keyword evidence="3" id="KW-1185">Reference proteome</keyword>
<protein>
    <recommendedName>
        <fullName evidence="4">IgE-binding protein</fullName>
    </recommendedName>
</protein>
<accession>A0A9P4S8Q1</accession>
<name>A0A9P4S8Q1_9PEZI</name>
<evidence type="ECO:0000313" key="2">
    <source>
        <dbReference type="EMBL" id="KAF2837981.1"/>
    </source>
</evidence>
<comment type="caution">
    <text evidence="2">The sequence shown here is derived from an EMBL/GenBank/DDBJ whole genome shotgun (WGS) entry which is preliminary data.</text>
</comment>